<keyword evidence="6 7" id="KW-0472">Membrane</keyword>
<comment type="caution">
    <text evidence="9">The sequence shown here is derived from an EMBL/GenBank/DDBJ whole genome shotgun (WGS) entry which is preliminary data.</text>
</comment>
<evidence type="ECO:0000256" key="2">
    <source>
        <dbReference type="ARBA" id="ARBA00022448"/>
    </source>
</evidence>
<evidence type="ECO:0000256" key="6">
    <source>
        <dbReference type="ARBA" id="ARBA00023136"/>
    </source>
</evidence>
<keyword evidence="5 7" id="KW-1133">Transmembrane helix</keyword>
<reference evidence="10" key="1">
    <citation type="journal article" date="2019" name="Int. J. Syst. Evol. Microbiol.">
        <title>The Global Catalogue of Microorganisms (GCM) 10K type strain sequencing project: providing services to taxonomists for standard genome sequencing and annotation.</title>
        <authorList>
            <consortium name="The Broad Institute Genomics Platform"/>
            <consortium name="The Broad Institute Genome Sequencing Center for Infectious Disease"/>
            <person name="Wu L."/>
            <person name="Ma J."/>
        </authorList>
    </citation>
    <scope>NUCLEOTIDE SEQUENCE [LARGE SCALE GENOMIC DNA]</scope>
    <source>
        <strain evidence="10">JCM 18952</strain>
    </source>
</reference>
<keyword evidence="3" id="KW-1003">Cell membrane</keyword>
<dbReference type="Proteomes" id="UP001501257">
    <property type="component" value="Unassembled WGS sequence"/>
</dbReference>
<comment type="similarity">
    <text evidence="7">Belongs to the binding-protein-dependent transport system permease family.</text>
</comment>
<dbReference type="Pfam" id="PF00528">
    <property type="entry name" value="BPD_transp_1"/>
    <property type="match status" value="1"/>
</dbReference>
<proteinExistence type="inferred from homology"/>
<accession>A0ABP9TLS9</accession>
<feature type="domain" description="ABC transmembrane type-1" evidence="8">
    <location>
        <begin position="95"/>
        <end position="298"/>
    </location>
</feature>
<dbReference type="InterPro" id="IPR045621">
    <property type="entry name" value="BPD_transp_1_N"/>
</dbReference>
<keyword evidence="2 7" id="KW-0813">Transport</keyword>
<keyword evidence="10" id="KW-1185">Reference proteome</keyword>
<evidence type="ECO:0000256" key="7">
    <source>
        <dbReference type="RuleBase" id="RU363032"/>
    </source>
</evidence>
<evidence type="ECO:0000256" key="3">
    <source>
        <dbReference type="ARBA" id="ARBA00022475"/>
    </source>
</evidence>
<evidence type="ECO:0000256" key="5">
    <source>
        <dbReference type="ARBA" id="ARBA00022989"/>
    </source>
</evidence>
<dbReference type="EMBL" id="BAABLK010000027">
    <property type="protein sequence ID" value="GAA5227115.1"/>
    <property type="molecule type" value="Genomic_DNA"/>
</dbReference>
<feature type="transmembrane region" description="Helical" evidence="7">
    <location>
        <begin position="131"/>
        <end position="151"/>
    </location>
</feature>
<sequence>MLGYTVRRILQMVPVVIGATFIIYALTFLMPGDPVAALTGARPLPESTVQQIRLAYRLDDPFLVQYGHYIWGLVQGNFGIDFFGRPVLGLILERLPVTFALALTAWVLKMIIGLAIGVYGGLRNGQAGDHFALVFTVVFLGIPGFVIALGAQNIIGVQLGWVDPAGIRAGWPLAFILPALVMALEASAGLARLTRTSLVGVLRAEYLRTARAKGLSPSRVIWGHALRNAMIPVVTYLGLSLAGMLGGAVIIEAIFNIPGIGGLMVAAINNKEGTVVVGIATMLVLVYLVFNLLVDLLYGIIDPRVRI</sequence>
<evidence type="ECO:0000313" key="9">
    <source>
        <dbReference type="EMBL" id="GAA5227115.1"/>
    </source>
</evidence>
<feature type="transmembrane region" description="Helical" evidence="7">
    <location>
        <begin position="97"/>
        <end position="119"/>
    </location>
</feature>
<dbReference type="InterPro" id="IPR035906">
    <property type="entry name" value="MetI-like_sf"/>
</dbReference>
<feature type="transmembrane region" description="Helical" evidence="7">
    <location>
        <begin position="171"/>
        <end position="193"/>
    </location>
</feature>
<protein>
    <submittedName>
        <fullName evidence="9">ABC transporter permease</fullName>
    </submittedName>
</protein>
<dbReference type="Pfam" id="PF19300">
    <property type="entry name" value="BPD_transp_1_N"/>
    <property type="match status" value="1"/>
</dbReference>
<feature type="transmembrane region" description="Helical" evidence="7">
    <location>
        <begin position="275"/>
        <end position="301"/>
    </location>
</feature>
<name>A0ABP9TLS9_9MICC</name>
<evidence type="ECO:0000313" key="10">
    <source>
        <dbReference type="Proteomes" id="UP001501257"/>
    </source>
</evidence>
<dbReference type="RefSeq" id="WP_210101637.1">
    <property type="nucleotide sequence ID" value="NZ_BAABLK010000027.1"/>
</dbReference>
<dbReference type="SUPFAM" id="SSF161098">
    <property type="entry name" value="MetI-like"/>
    <property type="match status" value="1"/>
</dbReference>
<evidence type="ECO:0000259" key="8">
    <source>
        <dbReference type="PROSITE" id="PS50928"/>
    </source>
</evidence>
<dbReference type="PANTHER" id="PTHR43163:SF7">
    <property type="entry name" value="DIPEPTIDE-TRANSPORT INTEGRAL MEMBRANE PROTEIN ABC TRANSPORTER DPPB-RELATED"/>
    <property type="match status" value="1"/>
</dbReference>
<gene>
    <name evidence="9" type="ORF">GCM10025778_16480</name>
</gene>
<evidence type="ECO:0000256" key="4">
    <source>
        <dbReference type="ARBA" id="ARBA00022692"/>
    </source>
</evidence>
<organism evidence="9 10">
    <name type="scientific">Paeniglutamicibacter antarcticus</name>
    <dbReference type="NCBI Taxonomy" id="494023"/>
    <lineage>
        <taxon>Bacteria</taxon>
        <taxon>Bacillati</taxon>
        <taxon>Actinomycetota</taxon>
        <taxon>Actinomycetes</taxon>
        <taxon>Micrococcales</taxon>
        <taxon>Micrococcaceae</taxon>
        <taxon>Paeniglutamicibacter</taxon>
    </lineage>
</organism>
<keyword evidence="4 7" id="KW-0812">Transmembrane</keyword>
<evidence type="ECO:0000256" key="1">
    <source>
        <dbReference type="ARBA" id="ARBA00004651"/>
    </source>
</evidence>
<feature type="transmembrane region" description="Helical" evidence="7">
    <location>
        <begin position="233"/>
        <end position="255"/>
    </location>
</feature>
<dbReference type="CDD" id="cd06261">
    <property type="entry name" value="TM_PBP2"/>
    <property type="match status" value="1"/>
</dbReference>
<comment type="subcellular location">
    <subcellularLocation>
        <location evidence="1 7">Cell membrane</location>
        <topology evidence="1 7">Multi-pass membrane protein</topology>
    </subcellularLocation>
</comment>
<dbReference type="Gene3D" id="1.10.3720.10">
    <property type="entry name" value="MetI-like"/>
    <property type="match status" value="1"/>
</dbReference>
<dbReference type="PANTHER" id="PTHR43163">
    <property type="entry name" value="DIPEPTIDE TRANSPORT SYSTEM PERMEASE PROTEIN DPPB-RELATED"/>
    <property type="match status" value="1"/>
</dbReference>
<feature type="transmembrane region" description="Helical" evidence="7">
    <location>
        <begin position="12"/>
        <end position="30"/>
    </location>
</feature>
<dbReference type="InterPro" id="IPR000515">
    <property type="entry name" value="MetI-like"/>
</dbReference>
<dbReference type="PROSITE" id="PS50928">
    <property type="entry name" value="ABC_TM1"/>
    <property type="match status" value="1"/>
</dbReference>